<dbReference type="Proteomes" id="UP000266841">
    <property type="component" value="Unassembled WGS sequence"/>
</dbReference>
<feature type="region of interest" description="Disordered" evidence="1">
    <location>
        <begin position="213"/>
        <end position="248"/>
    </location>
</feature>
<accession>K0TJ59</accession>
<evidence type="ECO:0000259" key="2">
    <source>
        <dbReference type="PROSITE" id="PS50206"/>
    </source>
</evidence>
<dbReference type="SUPFAM" id="SSF52821">
    <property type="entry name" value="Rhodanese/Cell cycle control phosphatase"/>
    <property type="match status" value="1"/>
</dbReference>
<feature type="domain" description="Rhodanese" evidence="2">
    <location>
        <begin position="45"/>
        <end position="134"/>
    </location>
</feature>
<dbReference type="Pfam" id="PF00581">
    <property type="entry name" value="Rhodanese"/>
    <property type="match status" value="1"/>
</dbReference>
<keyword evidence="4" id="KW-1185">Reference proteome</keyword>
<name>K0TJ59_THAOC</name>
<dbReference type="AlphaFoldDB" id="K0TJ59"/>
<dbReference type="OrthoDB" id="47763at2759"/>
<dbReference type="PROSITE" id="PS50206">
    <property type="entry name" value="RHODANESE_3"/>
    <property type="match status" value="1"/>
</dbReference>
<proteinExistence type="predicted"/>
<evidence type="ECO:0000313" key="4">
    <source>
        <dbReference type="Proteomes" id="UP000266841"/>
    </source>
</evidence>
<dbReference type="InterPro" id="IPR001763">
    <property type="entry name" value="Rhodanese-like_dom"/>
</dbReference>
<evidence type="ECO:0000313" key="3">
    <source>
        <dbReference type="EMBL" id="EJK77655.1"/>
    </source>
</evidence>
<comment type="caution">
    <text evidence="3">The sequence shown here is derived from an EMBL/GenBank/DDBJ whole genome shotgun (WGS) entry which is preliminary data.</text>
</comment>
<organism evidence="3 4">
    <name type="scientific">Thalassiosira oceanica</name>
    <name type="common">Marine diatom</name>
    <dbReference type="NCBI Taxonomy" id="159749"/>
    <lineage>
        <taxon>Eukaryota</taxon>
        <taxon>Sar</taxon>
        <taxon>Stramenopiles</taxon>
        <taxon>Ochrophyta</taxon>
        <taxon>Bacillariophyta</taxon>
        <taxon>Coscinodiscophyceae</taxon>
        <taxon>Thalassiosirophycidae</taxon>
        <taxon>Thalassiosirales</taxon>
        <taxon>Thalassiosiraceae</taxon>
        <taxon>Thalassiosira</taxon>
    </lineage>
</organism>
<dbReference type="eggNOG" id="ENOG502SZUJ">
    <property type="taxonomic scope" value="Eukaryota"/>
</dbReference>
<dbReference type="InterPro" id="IPR036873">
    <property type="entry name" value="Rhodanese-like_dom_sf"/>
</dbReference>
<dbReference type="CDD" id="cd00158">
    <property type="entry name" value="RHOD"/>
    <property type="match status" value="1"/>
</dbReference>
<evidence type="ECO:0000256" key="1">
    <source>
        <dbReference type="SAM" id="MobiDB-lite"/>
    </source>
</evidence>
<protein>
    <recommendedName>
        <fullName evidence="2">Rhodanese domain-containing protein</fullName>
    </recommendedName>
</protein>
<dbReference type="Gene3D" id="3.40.250.10">
    <property type="entry name" value="Rhodanese-like domain"/>
    <property type="match status" value="1"/>
</dbReference>
<gene>
    <name evidence="3" type="ORF">THAOC_00500</name>
</gene>
<reference evidence="3 4" key="1">
    <citation type="journal article" date="2012" name="Genome Biol.">
        <title>Genome and low-iron response of an oceanic diatom adapted to chronic iron limitation.</title>
        <authorList>
            <person name="Lommer M."/>
            <person name="Specht M."/>
            <person name="Roy A.S."/>
            <person name="Kraemer L."/>
            <person name="Andreson R."/>
            <person name="Gutowska M.A."/>
            <person name="Wolf J."/>
            <person name="Bergner S.V."/>
            <person name="Schilhabel M.B."/>
            <person name="Klostermeier U.C."/>
            <person name="Beiko R.G."/>
            <person name="Rosenstiel P."/>
            <person name="Hippler M."/>
            <person name="Laroche J."/>
        </authorList>
    </citation>
    <scope>NUCLEOTIDE SEQUENCE [LARGE SCALE GENOMIC DNA]</scope>
    <source>
        <strain evidence="3 4">CCMP1005</strain>
    </source>
</reference>
<sequence length="278" mass="30919">MKRYVSGFWTAAVAFHQIPEVSSRDVELSPRQLAEGLRTGTFDYLLDVRTPGEWESGHLPNATKMFRLGSSGVDPTTIMGCRDKNCTMAVYCTVGVRAGRAITRLVDEYGFRPSSLYNGGGIRQWKDAGFELVDSPEVVPRCDEPGYECGACSDCERDEQGVIVFETDSASGPTQAAGYFLIALIIDAFFTSLFDYNRQSSLFQTPRVAVQKGTLTRRGRERGRCGGPDHPRGRQVDSPDEGLHPEGRHQRLRAVRLLHDEVRRNVDAVDEVVRSWGP</sequence>
<feature type="compositionally biased region" description="Basic and acidic residues" evidence="1">
    <location>
        <begin position="222"/>
        <end position="248"/>
    </location>
</feature>
<dbReference type="EMBL" id="AGNL01000584">
    <property type="protein sequence ID" value="EJK77655.1"/>
    <property type="molecule type" value="Genomic_DNA"/>
</dbReference>